<dbReference type="STRING" id="797299.HALLA_11930"/>
<gene>
    <name evidence="1" type="ORF">HALLA_11930</name>
</gene>
<evidence type="ECO:0000313" key="1">
    <source>
        <dbReference type="EMBL" id="AHG00940.1"/>
    </source>
</evidence>
<organism evidence="1 2">
    <name type="scientific">Halostagnicola larsenii XH-48</name>
    <dbReference type="NCBI Taxonomy" id="797299"/>
    <lineage>
        <taxon>Archaea</taxon>
        <taxon>Methanobacteriati</taxon>
        <taxon>Methanobacteriota</taxon>
        <taxon>Stenosarchaea group</taxon>
        <taxon>Halobacteria</taxon>
        <taxon>Halobacteriales</taxon>
        <taxon>Natrialbaceae</taxon>
        <taxon>Halostagnicola</taxon>
    </lineage>
</organism>
<accession>W0JUL9</accession>
<dbReference type="KEGG" id="hlr:HALLA_11930"/>
<protein>
    <submittedName>
        <fullName evidence="1">Uncharacterized protein</fullName>
    </submittedName>
</protein>
<dbReference type="AlphaFoldDB" id="W0JUL9"/>
<keyword evidence="2" id="KW-1185">Reference proteome</keyword>
<dbReference type="EMBL" id="CP007055">
    <property type="protein sequence ID" value="AHG00940.1"/>
    <property type="molecule type" value="Genomic_DNA"/>
</dbReference>
<sequence length="99" mass="11095">MERENLPPQCQLCQLLDYRGDFINEPEGMVEVARDDGGSKIVHCCERCAEELFDDPEFTAYECCEVCAEPLEGETTMVPTGEAHVECAEADPMSGAWFR</sequence>
<evidence type="ECO:0000313" key="2">
    <source>
        <dbReference type="Proteomes" id="UP000019024"/>
    </source>
</evidence>
<reference evidence="1 2" key="1">
    <citation type="submission" date="2014-01" db="EMBL/GenBank/DDBJ databases">
        <authorList>
            <consortium name="DOE Joint Genome Institute"/>
            <person name="Anderson I."/>
            <person name="Huntemann M."/>
            <person name="Han J."/>
            <person name="Chen A."/>
            <person name="Kyrpides N."/>
            <person name="Mavromatis K."/>
            <person name="Markowitz V."/>
            <person name="Palaniappan K."/>
            <person name="Ivanova N."/>
            <person name="Schaumberg A."/>
            <person name="Pati A."/>
            <person name="Liolios K."/>
            <person name="Nordberg H.P."/>
            <person name="Cantor M.N."/>
            <person name="Hua S.X."/>
            <person name="Woyke T."/>
        </authorList>
    </citation>
    <scope>NUCLEOTIDE SEQUENCE [LARGE SCALE GENOMIC DNA]</scope>
    <source>
        <strain evidence="1 2">XH-48</strain>
    </source>
</reference>
<dbReference type="Proteomes" id="UP000019024">
    <property type="component" value="Chromosome"/>
</dbReference>
<proteinExistence type="predicted"/>
<name>W0JUL9_9EURY</name>
<dbReference type="HOGENOM" id="CLU_2313696_0_0_2"/>